<dbReference type="eggNOG" id="COG1261">
    <property type="taxonomic scope" value="Bacteria"/>
</dbReference>
<dbReference type="STRING" id="1032480.MLP_01670"/>
<protein>
    <recommendedName>
        <fullName evidence="3">SAF domain-containing protein</fullName>
    </recommendedName>
</protein>
<dbReference type="Pfam" id="PF08666">
    <property type="entry name" value="SAF"/>
    <property type="match status" value="1"/>
</dbReference>
<dbReference type="Proteomes" id="UP000007947">
    <property type="component" value="Chromosome"/>
</dbReference>
<dbReference type="InterPro" id="IPR013974">
    <property type="entry name" value="SAF"/>
</dbReference>
<evidence type="ECO:0000313" key="4">
    <source>
        <dbReference type="EMBL" id="BAK33181.1"/>
    </source>
</evidence>
<dbReference type="KEGG" id="mph:MLP_01670"/>
<dbReference type="OrthoDB" id="3789761at2"/>
<reference evidence="4 5" key="1">
    <citation type="submission" date="2011-05" db="EMBL/GenBank/DDBJ databases">
        <title>Whole genome sequence of Microlunatus phosphovorus NM-1.</title>
        <authorList>
            <person name="Hosoyama A."/>
            <person name="Sasaki K."/>
            <person name="Harada T."/>
            <person name="Igarashi R."/>
            <person name="Kawakoshi A."/>
            <person name="Sasagawa M."/>
            <person name="Fukada J."/>
            <person name="Nakamura S."/>
            <person name="Katano Y."/>
            <person name="Hanada S."/>
            <person name="Kamagata Y."/>
            <person name="Nakamura N."/>
            <person name="Yamazaki S."/>
            <person name="Fujita N."/>
        </authorList>
    </citation>
    <scope>NUCLEOTIDE SEQUENCE [LARGE SCALE GENOMIC DNA]</scope>
    <source>
        <strain evidence="5">ATCC 700054 / DSM 10555 / JCM 9379 / NBRC 101784 / NCIMB 13414 / VKM Ac-1990 / NM-1</strain>
    </source>
</reference>
<gene>
    <name evidence="4" type="ordered locus">MLP_01670</name>
</gene>
<accession>F5XHN6</accession>
<dbReference type="HOGENOM" id="CLU_078491_1_0_11"/>
<feature type="transmembrane region" description="Helical" evidence="2">
    <location>
        <begin position="36"/>
        <end position="54"/>
    </location>
</feature>
<dbReference type="AlphaFoldDB" id="F5XHN6"/>
<evidence type="ECO:0000256" key="1">
    <source>
        <dbReference type="SAM" id="MobiDB-lite"/>
    </source>
</evidence>
<evidence type="ECO:0000259" key="3">
    <source>
        <dbReference type="Pfam" id="PF08666"/>
    </source>
</evidence>
<keyword evidence="2" id="KW-0812">Transmembrane</keyword>
<sequence>MSNTLATTTLANGQQPPGAASVQRVAPKLRRRRTHLLGIAALLIVAGLAAVFIVQQLQTQNRVIQVRADIPRGAVIKASDLAEVTVGAIPGVSTVSAEQMPGMVGKRAAIDLAKGSLLPAGGVGSVAIPAAGQTLVGIRLDQGRMVMGDVTPGSRLRLIVTAPQGGDPSFKDGNSARQIGAVLVDSSPALDGAATLVNVQVGQRDAALVAQLAATGRIAIVQDPQR</sequence>
<keyword evidence="2" id="KW-0472">Membrane</keyword>
<dbReference type="EMBL" id="AP012204">
    <property type="protein sequence ID" value="BAK33181.1"/>
    <property type="molecule type" value="Genomic_DNA"/>
</dbReference>
<feature type="region of interest" description="Disordered" evidence="1">
    <location>
        <begin position="1"/>
        <end position="25"/>
    </location>
</feature>
<organism evidence="4 5">
    <name type="scientific">Microlunatus phosphovorus (strain ATCC 700054 / DSM 10555 / JCM 9379 / NBRC 101784 / NCIMB 13414 / VKM Ac-1990 / NM-1)</name>
    <dbReference type="NCBI Taxonomy" id="1032480"/>
    <lineage>
        <taxon>Bacteria</taxon>
        <taxon>Bacillati</taxon>
        <taxon>Actinomycetota</taxon>
        <taxon>Actinomycetes</taxon>
        <taxon>Propionibacteriales</taxon>
        <taxon>Propionibacteriaceae</taxon>
        <taxon>Microlunatus</taxon>
    </lineage>
</organism>
<keyword evidence="5" id="KW-1185">Reference proteome</keyword>
<feature type="compositionally biased region" description="Polar residues" evidence="1">
    <location>
        <begin position="1"/>
        <end position="15"/>
    </location>
</feature>
<evidence type="ECO:0000256" key="2">
    <source>
        <dbReference type="SAM" id="Phobius"/>
    </source>
</evidence>
<feature type="domain" description="SAF" evidence="3">
    <location>
        <begin position="62"/>
        <end position="120"/>
    </location>
</feature>
<dbReference type="RefSeq" id="WP_013861070.1">
    <property type="nucleotide sequence ID" value="NC_015635.1"/>
</dbReference>
<name>F5XHN6_MICPN</name>
<keyword evidence="2" id="KW-1133">Transmembrane helix</keyword>
<proteinExistence type="predicted"/>
<evidence type="ECO:0000313" key="5">
    <source>
        <dbReference type="Proteomes" id="UP000007947"/>
    </source>
</evidence>